<evidence type="ECO:0000313" key="28">
    <source>
        <dbReference type="Proteomes" id="UP001419268"/>
    </source>
</evidence>
<dbReference type="InterPro" id="IPR023211">
    <property type="entry name" value="DNA_pol_palm_dom_sf"/>
</dbReference>
<feature type="domain" description="DNA-directed DNA polymerase family B exonuclease" evidence="23">
    <location>
        <begin position="1079"/>
        <end position="1275"/>
    </location>
</feature>
<evidence type="ECO:0000259" key="26">
    <source>
        <dbReference type="Pfam" id="PF24065"/>
    </source>
</evidence>
<dbReference type="Proteomes" id="UP001419268">
    <property type="component" value="Unassembled WGS sequence"/>
</dbReference>
<evidence type="ECO:0000313" key="27">
    <source>
        <dbReference type="EMBL" id="KAK9139419.1"/>
    </source>
</evidence>
<keyword evidence="7 20" id="KW-0235">DNA replication</keyword>
<evidence type="ECO:0000256" key="2">
    <source>
        <dbReference type="ARBA" id="ARBA00004123"/>
    </source>
</evidence>
<dbReference type="FunFam" id="3.30.420.10:FF:000082">
    <property type="entry name" value="DNA polymerase"/>
    <property type="match status" value="1"/>
</dbReference>
<dbReference type="Gene3D" id="3.30.420.10">
    <property type="entry name" value="Ribonuclease H-like superfamily/Ribonuclease H"/>
    <property type="match status" value="1"/>
</dbReference>
<dbReference type="GO" id="GO:0003677">
    <property type="term" value="F:DNA binding"/>
    <property type="evidence" value="ECO:0007669"/>
    <property type="project" value="UniProtKB-KW"/>
</dbReference>
<dbReference type="Pfam" id="PF00136">
    <property type="entry name" value="DNA_pol_B"/>
    <property type="match status" value="1"/>
</dbReference>
<dbReference type="InterPro" id="IPR036397">
    <property type="entry name" value="RNaseH_sf"/>
</dbReference>
<dbReference type="Gene3D" id="1.10.287.690">
    <property type="entry name" value="Helix hairpin bin"/>
    <property type="match status" value="1"/>
</dbReference>
<keyword evidence="11 20" id="KW-0862">Zinc</keyword>
<dbReference type="Gene3D" id="3.90.1600.10">
    <property type="entry name" value="Palm domain of DNA polymerase"/>
    <property type="match status" value="1"/>
</dbReference>
<feature type="domain" description="DNA polymerase zeta catalytic subunit N-terminal" evidence="26">
    <location>
        <begin position="12"/>
        <end position="65"/>
    </location>
</feature>
<dbReference type="InterPro" id="IPR030559">
    <property type="entry name" value="PolZ_Rev3"/>
</dbReference>
<dbReference type="GO" id="GO:0000724">
    <property type="term" value="P:double-strand break repair via homologous recombination"/>
    <property type="evidence" value="ECO:0007669"/>
    <property type="project" value="TreeGrafter"/>
</dbReference>
<keyword evidence="6 20" id="KW-0548">Nucleotidyltransferase</keyword>
<dbReference type="CDD" id="cd05778">
    <property type="entry name" value="DNA_polB_zeta_exo"/>
    <property type="match status" value="1"/>
</dbReference>
<dbReference type="GO" id="GO:0008270">
    <property type="term" value="F:zinc ion binding"/>
    <property type="evidence" value="ECO:0007669"/>
    <property type="project" value="UniProtKB-KW"/>
</dbReference>
<dbReference type="EC" id="2.7.7.7" evidence="20"/>
<dbReference type="InterPro" id="IPR056435">
    <property type="entry name" value="DPOD/Z_N"/>
</dbReference>
<gene>
    <name evidence="27" type="ORF">Scep_009100</name>
</gene>
<keyword evidence="16" id="KW-0234">DNA repair</keyword>
<evidence type="ECO:0000259" key="23">
    <source>
        <dbReference type="Pfam" id="PF03104"/>
    </source>
</evidence>
<dbReference type="SMART" id="SM00486">
    <property type="entry name" value="POLBc"/>
    <property type="match status" value="1"/>
</dbReference>
<evidence type="ECO:0000256" key="7">
    <source>
        <dbReference type="ARBA" id="ARBA00022705"/>
    </source>
</evidence>
<evidence type="ECO:0000256" key="20">
    <source>
        <dbReference type="RuleBase" id="RU000442"/>
    </source>
</evidence>
<sequence>MADSQSESTNIFSVRIVSIDYYMAPPIPDLDICYSSFQGGEAKEVPVIRIYGSTPAGQKTCLHVHRALPYLYVPCSDFSFKTTEEADARTHAMALAIEKALTLKASTGSKRQHVHSCTLVRAKKFYGYHSSEELFMKIHLYYPHEVARVAGLLLGGAILDKSSQPHESHIPYLLQFLVDYNLFGMGLLHASMVKFRHPLPEEFTTKGNRFAGQPRHSGEAFTCRSANCKADSSANECQDFPIWTSSTVTRNWLWQFPNDTDGSQDQDFLSIKRQSASELEGDATVDDIINQQSKMYSSLSQTQSNVKMVQSLVPIWEEEYERTGLREEVILSDPEKPPPEEVLRSFSHGPEFETVLLGLCRVARNSSPLSTSKEVEKSKQSIKSVTYEGNSIELGVINTRNPNRCTSSCSKERSEDIVKPLDGSLLGPDDALPSQSDIVLAELQPIEMEMVIDKEALRLLRWLSSAQAQEDLNTGDELVHDIIPSPYLAKAIIDEVTEESFMDYEHESQKECQDILDSVEVLADSEKSKQGATDHVIAQAGNFLGHEVNCDLERCPPKTLKKNKKRLRGSSMTLSQQMVNNDAESPNFADTLSETKMITQSKSYGSQINNWHEDSEFKSKPNTSGLREGNELAECSMRDLIRRKHCSRIKPSKNGTCNNEKFLLGEEQGSTRLRLRQDVFDMRNSDVEAVMPVDVTEKSLIAGHDKSGHETTRPANCSFFMHPDQQFSPTLYNMQFGFLQTDDDVLHVGVASKTESITVANFSLNPEKEKLQEPQKLAKSDYSASAGCHKSIEVKEKFGFSSKCLMHLLQKDILEGSAPVRQLPDICSNNANVLQPLHPVSVEVQTEGISSDGHRSFFDASVSQRVPTELVEMTLSKRPPLIKWSGDTPDYLSVATSMNDQKILVGAGKSKGTFDCNSSDLASTKDADVIPPFFMEGVKVEKHHYEHESEVFPFHHKTVLGVPTHYQNDGSFAYLLTTVFSPPTLDSVNDWLSHLALQNESAGISRECTVHPLPEILPNSSSFLNKVNEPFNKEITGSETEHIGSWQDVSQISGPDPSSKLTPLSQMGFHDPASVGGGQQLTLISLEVLAQSRGDLRPDPRFDAVNVIALVIQEDDNDILDSFVLLRGDVAESCESKGIFNCKVIVASDEEQLFNDFVKIVISFDPDILMGWEIQGGSLGYLAERAAYCGIVLLSCISRIHALEANSSKKSAAPVKERPGHLLPEASLANPIVVEDAVIEDEWGRTHASGVHVAGRIVLNIWRLMRGEVKLKMYSIEAVAEEVLRRKIPSIPFRVLTFWFSNGHSRARYRCIEYAVERAKLNLEIMNQLDMINRTSELARIFGIDFFSVLSRGSQYRVESMLLRLAHTQNYLAVSPGNQQVASQPAMECLPLVMEPESGFYADPVVVLDFQSLYPSMVIAYNLCFSTCVGKAMPSKPKILGVSSYSPDPQILMDMKDHILFTPNGVMYVPSKVRRGVLPRMLEEILSTRIMVKKAMKKLLPSQKVLTRIFNSRQLALKLIANVTYGYTAAGFSGRMPCAELADSIVQCGRRTLEKAIALVNSNDKWNARVIYGDTDSMFVLLEGRTLKESFRIGQEMASEITSMNPDPVTLKMEKVYHPCFLLTKKRYVGYSYESPDQAEPSFDAKGIETVRRDSCGVVAKTMEKSLRLFFEHQDISKVKEYLLRQWTKILGGRASLQDFVFAKEVRLGTYAPRASSLPPAAIVATKAMRADPRCEPRYAERIPYVVIHGEPGARLVDMVVDPLDLLAIDSPYRLNDLYYINKQIIPALQRVFGLVGADLNQWFSEMPRPVRPTVSKRHSYAPNAQRTRIDYYYISKHCVLCGELVQASMHLCDKCSRKGPAVATAVICRTAKLERDIQHLFAICGHCGGADWIAENGVKCESLACGVFYERRKVQKELQAFSAVASELGLYPSLPRCLVEWF</sequence>
<reference evidence="27 28" key="1">
    <citation type="submission" date="2024-01" db="EMBL/GenBank/DDBJ databases">
        <title>Genome assemblies of Stephania.</title>
        <authorList>
            <person name="Yang L."/>
        </authorList>
    </citation>
    <scope>NUCLEOTIDE SEQUENCE [LARGE SCALE GENOMIC DNA]</scope>
    <source>
        <strain evidence="27">JXDWG</strain>
        <tissue evidence="27">Leaf</tissue>
    </source>
</reference>
<dbReference type="PANTHER" id="PTHR45812">
    <property type="entry name" value="DNA POLYMERASE ZETA CATALYTIC SUBUNIT"/>
    <property type="match status" value="1"/>
</dbReference>
<dbReference type="Pfam" id="PF24055">
    <property type="entry name" value="POL3_N"/>
    <property type="match status" value="1"/>
</dbReference>
<dbReference type="SUPFAM" id="SSF56672">
    <property type="entry name" value="DNA/RNA polymerases"/>
    <property type="match status" value="1"/>
</dbReference>
<dbReference type="InterPro" id="IPR006133">
    <property type="entry name" value="DNA-dir_DNA_pol_B_exonuc"/>
</dbReference>
<keyword evidence="17 20" id="KW-0539">Nucleus</keyword>
<dbReference type="InterPro" id="IPR043502">
    <property type="entry name" value="DNA/RNA_pol_sf"/>
</dbReference>
<dbReference type="InterPro" id="IPR012337">
    <property type="entry name" value="RNaseH-like_sf"/>
</dbReference>
<proteinExistence type="inferred from homology"/>
<evidence type="ECO:0000259" key="22">
    <source>
        <dbReference type="Pfam" id="PF00136"/>
    </source>
</evidence>
<dbReference type="InterPro" id="IPR042087">
    <property type="entry name" value="DNA_pol_B_thumb"/>
</dbReference>
<evidence type="ECO:0000256" key="15">
    <source>
        <dbReference type="ARBA" id="ARBA00023125"/>
    </source>
</evidence>
<comment type="subcellular location">
    <subcellularLocation>
        <location evidence="2 20">Nucleus</location>
    </subcellularLocation>
</comment>
<dbReference type="InterPro" id="IPR025687">
    <property type="entry name" value="Znf-C4pol"/>
</dbReference>
<organism evidence="27 28">
    <name type="scientific">Stephania cephalantha</name>
    <dbReference type="NCBI Taxonomy" id="152367"/>
    <lineage>
        <taxon>Eukaryota</taxon>
        <taxon>Viridiplantae</taxon>
        <taxon>Streptophyta</taxon>
        <taxon>Embryophyta</taxon>
        <taxon>Tracheophyta</taxon>
        <taxon>Spermatophyta</taxon>
        <taxon>Magnoliopsida</taxon>
        <taxon>Ranunculales</taxon>
        <taxon>Menispermaceae</taxon>
        <taxon>Menispermoideae</taxon>
        <taxon>Cissampelideae</taxon>
        <taxon>Stephania</taxon>
    </lineage>
</organism>
<feature type="domain" description="C4-type zinc-finger of DNA polymerase delta" evidence="24">
    <location>
        <begin position="1839"/>
        <end position="1912"/>
    </location>
</feature>
<dbReference type="GO" id="GO:0005634">
    <property type="term" value="C:nucleus"/>
    <property type="evidence" value="ECO:0007669"/>
    <property type="project" value="UniProtKB-SubCell"/>
</dbReference>
<keyword evidence="15 20" id="KW-0238">DNA-binding</keyword>
<evidence type="ECO:0000256" key="17">
    <source>
        <dbReference type="ARBA" id="ARBA00023242"/>
    </source>
</evidence>
<keyword evidence="28" id="KW-1185">Reference proteome</keyword>
<dbReference type="EMBL" id="JBBNAG010000004">
    <property type="protein sequence ID" value="KAK9139419.1"/>
    <property type="molecule type" value="Genomic_DNA"/>
</dbReference>
<dbReference type="SUPFAM" id="SSF53098">
    <property type="entry name" value="Ribonuclease H-like"/>
    <property type="match status" value="1"/>
</dbReference>
<dbReference type="PROSITE" id="PS00116">
    <property type="entry name" value="DNA_POLYMERASE_B"/>
    <property type="match status" value="1"/>
</dbReference>
<evidence type="ECO:0000256" key="18">
    <source>
        <dbReference type="ARBA" id="ARBA00049244"/>
    </source>
</evidence>
<dbReference type="PANTHER" id="PTHR45812:SF1">
    <property type="entry name" value="DNA POLYMERASE ZETA CATALYTIC SUBUNIT"/>
    <property type="match status" value="1"/>
</dbReference>
<dbReference type="Pfam" id="PF24065">
    <property type="entry name" value="REV3_N"/>
    <property type="match status" value="1"/>
</dbReference>
<evidence type="ECO:0000256" key="12">
    <source>
        <dbReference type="ARBA" id="ARBA00022932"/>
    </source>
</evidence>
<evidence type="ECO:0000256" key="14">
    <source>
        <dbReference type="ARBA" id="ARBA00023014"/>
    </source>
</evidence>
<keyword evidence="5 20" id="KW-0808">Transferase</keyword>
<dbReference type="Pfam" id="PF14260">
    <property type="entry name" value="zf-C4pol"/>
    <property type="match status" value="1"/>
</dbReference>
<evidence type="ECO:0000256" key="16">
    <source>
        <dbReference type="ARBA" id="ARBA00023204"/>
    </source>
</evidence>
<evidence type="ECO:0000256" key="6">
    <source>
        <dbReference type="ARBA" id="ARBA00022695"/>
    </source>
</evidence>
<keyword evidence="8 20" id="KW-0479">Metal-binding</keyword>
<dbReference type="CDD" id="cd05534">
    <property type="entry name" value="POLBc_zeta"/>
    <property type="match status" value="1"/>
</dbReference>
<evidence type="ECO:0000256" key="5">
    <source>
        <dbReference type="ARBA" id="ARBA00022679"/>
    </source>
</evidence>
<evidence type="ECO:0000256" key="19">
    <source>
        <dbReference type="ARBA" id="ARBA00066055"/>
    </source>
</evidence>
<evidence type="ECO:0000256" key="8">
    <source>
        <dbReference type="ARBA" id="ARBA00022723"/>
    </source>
</evidence>
<dbReference type="GO" id="GO:0006260">
    <property type="term" value="P:DNA replication"/>
    <property type="evidence" value="ECO:0007669"/>
    <property type="project" value="UniProtKB-KW"/>
</dbReference>
<comment type="caution">
    <text evidence="27">The sequence shown here is derived from an EMBL/GenBank/DDBJ whole genome shotgun (WGS) entry which is preliminary data.</text>
</comment>
<feature type="domain" description="DNA-directed DNA polymerase family B multifunctional" evidence="22">
    <location>
        <begin position="1346"/>
        <end position="1793"/>
    </location>
</feature>
<dbReference type="Gene3D" id="1.10.132.60">
    <property type="entry name" value="DNA polymerase family B, C-terminal domain"/>
    <property type="match status" value="1"/>
</dbReference>
<evidence type="ECO:0000256" key="3">
    <source>
        <dbReference type="ARBA" id="ARBA00005755"/>
    </source>
</evidence>
<dbReference type="GO" id="GO:0016035">
    <property type="term" value="C:zeta DNA polymerase complex"/>
    <property type="evidence" value="ECO:0007669"/>
    <property type="project" value="InterPro"/>
</dbReference>
<evidence type="ECO:0000259" key="24">
    <source>
        <dbReference type="Pfam" id="PF14260"/>
    </source>
</evidence>
<dbReference type="PRINTS" id="PR00106">
    <property type="entry name" value="DNAPOLB"/>
</dbReference>
<evidence type="ECO:0000256" key="11">
    <source>
        <dbReference type="ARBA" id="ARBA00022833"/>
    </source>
</evidence>
<dbReference type="GO" id="GO:0000166">
    <property type="term" value="F:nucleotide binding"/>
    <property type="evidence" value="ECO:0007669"/>
    <property type="project" value="InterPro"/>
</dbReference>
<dbReference type="Pfam" id="PF03104">
    <property type="entry name" value="DNA_pol_B_exo1"/>
    <property type="match status" value="1"/>
</dbReference>
<evidence type="ECO:0000259" key="25">
    <source>
        <dbReference type="Pfam" id="PF24055"/>
    </source>
</evidence>
<feature type="region of interest" description="Disordered" evidence="21">
    <location>
        <begin position="1048"/>
        <end position="1069"/>
    </location>
</feature>
<comment type="cofactor">
    <cofactor evidence="1 20">
        <name>[4Fe-4S] cluster</name>
        <dbReference type="ChEBI" id="CHEBI:49883"/>
    </cofactor>
</comment>
<evidence type="ECO:0000256" key="1">
    <source>
        <dbReference type="ARBA" id="ARBA00001966"/>
    </source>
</evidence>
<keyword evidence="14 20" id="KW-0411">Iron-sulfur</keyword>
<evidence type="ECO:0000256" key="21">
    <source>
        <dbReference type="SAM" id="MobiDB-lite"/>
    </source>
</evidence>
<accession>A0AAP0PDW3</accession>
<dbReference type="Gene3D" id="3.30.342.10">
    <property type="entry name" value="DNA Polymerase, chain B, domain 1"/>
    <property type="match status" value="1"/>
</dbReference>
<evidence type="ECO:0000256" key="9">
    <source>
        <dbReference type="ARBA" id="ARBA00022763"/>
    </source>
</evidence>
<keyword evidence="10 20" id="KW-0863">Zinc-finger</keyword>
<dbReference type="InterPro" id="IPR006134">
    <property type="entry name" value="DNA-dir_DNA_pol_B_multi_dom"/>
</dbReference>
<dbReference type="InterPro" id="IPR056447">
    <property type="entry name" value="REV3_N"/>
</dbReference>
<dbReference type="GO" id="GO:0042276">
    <property type="term" value="P:error-prone translesion synthesis"/>
    <property type="evidence" value="ECO:0007669"/>
    <property type="project" value="TreeGrafter"/>
</dbReference>
<keyword evidence="4 20" id="KW-0004">4Fe-4S</keyword>
<protein>
    <recommendedName>
        <fullName evidence="20">DNA polymerase</fullName>
        <ecNumber evidence="20">2.7.7.7</ecNumber>
    </recommendedName>
</protein>
<dbReference type="FunFam" id="3.30.342.10:FF:000014">
    <property type="entry name" value="DNA polymerase"/>
    <property type="match status" value="1"/>
</dbReference>
<evidence type="ECO:0000256" key="13">
    <source>
        <dbReference type="ARBA" id="ARBA00023004"/>
    </source>
</evidence>
<dbReference type="GO" id="GO:0003887">
    <property type="term" value="F:DNA-directed DNA polymerase activity"/>
    <property type="evidence" value="ECO:0007669"/>
    <property type="project" value="UniProtKB-KW"/>
</dbReference>
<dbReference type="FunFam" id="1.10.132.60:FF:000007">
    <property type="entry name" value="DNA polymerase"/>
    <property type="match status" value="1"/>
</dbReference>
<comment type="similarity">
    <text evidence="3 20">Belongs to the DNA polymerase type-B family.</text>
</comment>
<name>A0AAP0PDW3_9MAGN</name>
<evidence type="ECO:0000256" key="4">
    <source>
        <dbReference type="ARBA" id="ARBA00022485"/>
    </source>
</evidence>
<evidence type="ECO:0000256" key="10">
    <source>
        <dbReference type="ARBA" id="ARBA00022771"/>
    </source>
</evidence>
<dbReference type="FunFam" id="1.10.287.690:FF:000002">
    <property type="entry name" value="DNA polymerase zeta"/>
    <property type="match status" value="1"/>
</dbReference>
<dbReference type="GO" id="GO:0051539">
    <property type="term" value="F:4 iron, 4 sulfur cluster binding"/>
    <property type="evidence" value="ECO:0007669"/>
    <property type="project" value="UniProtKB-KW"/>
</dbReference>
<comment type="catalytic activity">
    <reaction evidence="18 20">
        <text>DNA(n) + a 2'-deoxyribonucleoside 5'-triphosphate = DNA(n+1) + diphosphate</text>
        <dbReference type="Rhea" id="RHEA:22508"/>
        <dbReference type="Rhea" id="RHEA-COMP:17339"/>
        <dbReference type="Rhea" id="RHEA-COMP:17340"/>
        <dbReference type="ChEBI" id="CHEBI:33019"/>
        <dbReference type="ChEBI" id="CHEBI:61560"/>
        <dbReference type="ChEBI" id="CHEBI:173112"/>
        <dbReference type="EC" id="2.7.7.7"/>
    </reaction>
</comment>
<feature type="domain" description="DNA polymerase delta/zeta catalytic subunit N-terminal" evidence="25">
    <location>
        <begin position="67"/>
        <end position="146"/>
    </location>
</feature>
<keyword evidence="9" id="KW-0227">DNA damage</keyword>
<dbReference type="InterPro" id="IPR006172">
    <property type="entry name" value="DNA-dir_DNA_pol_B"/>
</dbReference>
<keyword evidence="12 20" id="KW-0239">DNA-directed DNA polymerase</keyword>
<comment type="subunit">
    <text evidence="19">Forms DNA polymerase zeta with REV7.</text>
</comment>
<keyword evidence="13 20" id="KW-0408">Iron</keyword>
<dbReference type="InterPro" id="IPR017964">
    <property type="entry name" value="DNA-dir_DNA_pol_B_CS"/>
</dbReference>